<dbReference type="GO" id="GO:0044545">
    <property type="term" value="C:NSL complex"/>
    <property type="evidence" value="ECO:0007669"/>
    <property type="project" value="TreeGrafter"/>
</dbReference>
<comment type="caution">
    <text evidence="1">The sequence shown here is derived from an EMBL/GenBank/DDBJ whole genome shotgun (WGS) entry which is preliminary data.</text>
</comment>
<protein>
    <submittedName>
        <fullName evidence="1">Forkhead-associated domain-containing protein, putative isoform</fullName>
    </submittedName>
</protein>
<dbReference type="OrthoDB" id="10262769at2759"/>
<evidence type="ECO:0000313" key="1">
    <source>
        <dbReference type="EMBL" id="KAF5196004.1"/>
    </source>
</evidence>
<gene>
    <name evidence="1" type="ORF">FRX31_014411</name>
</gene>
<reference evidence="1 2" key="1">
    <citation type="submission" date="2020-06" db="EMBL/GenBank/DDBJ databases">
        <title>Transcriptomic and genomic resources for Thalictrum thalictroides and T. hernandezii: Facilitating candidate gene discovery in an emerging model plant lineage.</title>
        <authorList>
            <person name="Arias T."/>
            <person name="Riano-Pachon D.M."/>
            <person name="Di Stilio V.S."/>
        </authorList>
    </citation>
    <scope>NUCLEOTIDE SEQUENCE [LARGE SCALE GENOMIC DNA]</scope>
    <source>
        <strain evidence="2">cv. WT478/WT964</strain>
        <tissue evidence="1">Leaves</tissue>
    </source>
</reference>
<proteinExistence type="predicted"/>
<organism evidence="1 2">
    <name type="scientific">Thalictrum thalictroides</name>
    <name type="common">Rue-anemone</name>
    <name type="synonym">Anemone thalictroides</name>
    <dbReference type="NCBI Taxonomy" id="46969"/>
    <lineage>
        <taxon>Eukaryota</taxon>
        <taxon>Viridiplantae</taxon>
        <taxon>Streptophyta</taxon>
        <taxon>Embryophyta</taxon>
        <taxon>Tracheophyta</taxon>
        <taxon>Spermatophyta</taxon>
        <taxon>Magnoliopsida</taxon>
        <taxon>Ranunculales</taxon>
        <taxon>Ranunculaceae</taxon>
        <taxon>Thalictroideae</taxon>
        <taxon>Thalictrum</taxon>
    </lineage>
</organism>
<dbReference type="GO" id="GO:0031011">
    <property type="term" value="C:Ino80 complex"/>
    <property type="evidence" value="ECO:0007669"/>
    <property type="project" value="InterPro"/>
</dbReference>
<dbReference type="PANTHER" id="PTHR13233:SF0">
    <property type="entry name" value="MICROSPHERULE PROTEIN 1"/>
    <property type="match status" value="1"/>
</dbReference>
<dbReference type="GO" id="GO:0045944">
    <property type="term" value="P:positive regulation of transcription by RNA polymerase II"/>
    <property type="evidence" value="ECO:0007669"/>
    <property type="project" value="TreeGrafter"/>
</dbReference>
<accession>A0A7J6WEX4</accession>
<evidence type="ECO:0000313" key="2">
    <source>
        <dbReference type="Proteomes" id="UP000554482"/>
    </source>
</evidence>
<dbReference type="InterPro" id="IPR037912">
    <property type="entry name" value="MCRS1"/>
</dbReference>
<name>A0A7J6WEX4_THATH</name>
<dbReference type="AlphaFoldDB" id="A0A7J6WEX4"/>
<sequence>MEEDGSFSLKNLGKGPIIVNGKEVASGHCIKLGPSCVIEIRSMNFIFESNQKVVKQYLINTAKKNQNKSLKFEWSAERVS</sequence>
<dbReference type="PANTHER" id="PTHR13233">
    <property type="entry name" value="MICROSPHERULE PROTEIN 1"/>
    <property type="match status" value="1"/>
</dbReference>
<dbReference type="GO" id="GO:0071339">
    <property type="term" value="C:MLL1 complex"/>
    <property type="evidence" value="ECO:0007669"/>
    <property type="project" value="InterPro"/>
</dbReference>
<keyword evidence="2" id="KW-1185">Reference proteome</keyword>
<dbReference type="Proteomes" id="UP000554482">
    <property type="component" value="Unassembled WGS sequence"/>
</dbReference>
<dbReference type="GO" id="GO:0002151">
    <property type="term" value="F:G-quadruplex RNA binding"/>
    <property type="evidence" value="ECO:0007669"/>
    <property type="project" value="InterPro"/>
</dbReference>
<dbReference type="EMBL" id="JABWDY010016572">
    <property type="protein sequence ID" value="KAF5196004.1"/>
    <property type="molecule type" value="Genomic_DNA"/>
</dbReference>